<evidence type="ECO:0000313" key="3">
    <source>
        <dbReference type="EMBL" id="MDW4823020.1"/>
    </source>
</evidence>
<evidence type="ECO:0000313" key="4">
    <source>
        <dbReference type="Proteomes" id="UP001259340"/>
    </source>
</evidence>
<comment type="caution">
    <text evidence="2">The sequence shown here is derived from an EMBL/GenBank/DDBJ whole genome shotgun (WGS) entry which is preliminary data.</text>
</comment>
<protein>
    <submittedName>
        <fullName evidence="2">Uncharacterized protein</fullName>
    </submittedName>
</protein>
<keyword evidence="1" id="KW-0812">Transmembrane</keyword>
<reference evidence="2" key="2">
    <citation type="submission" date="2022-11" db="EMBL/GenBank/DDBJ databases">
        <title>Prophages regulate Shewanella fidelis motility and biofilm formation: implications for gut colonization dynamics in Ciona robusta.</title>
        <authorList>
            <person name="Natarajan O."/>
            <person name="Gibboney S.L."/>
            <person name="Young M.N."/>
            <person name="Lim S.J."/>
            <person name="Pluta N."/>
            <person name="Atkinson C.G.F."/>
            <person name="Leigh B.A."/>
            <person name="Liberti A."/>
            <person name="Kees E."/>
            <person name="Breitbart M."/>
            <person name="Gralnick J."/>
            <person name="Dishaw L.J."/>
        </authorList>
    </citation>
    <scope>NUCLEOTIDE SEQUENCE</scope>
    <source>
        <strain evidence="2">3313</strain>
    </source>
</reference>
<keyword evidence="1" id="KW-1133">Transmembrane helix</keyword>
<accession>A0AAW8NP17</accession>
<dbReference type="EMBL" id="JAPMLE010000001">
    <property type="protein sequence ID" value="MDR8524938.1"/>
    <property type="molecule type" value="Genomic_DNA"/>
</dbReference>
<evidence type="ECO:0000313" key="5">
    <source>
        <dbReference type="Proteomes" id="UP001271263"/>
    </source>
</evidence>
<feature type="transmembrane region" description="Helical" evidence="1">
    <location>
        <begin position="12"/>
        <end position="32"/>
    </location>
</feature>
<dbReference type="Proteomes" id="UP001271263">
    <property type="component" value="Unassembled WGS sequence"/>
</dbReference>
<gene>
    <name evidence="2" type="ORF">OS133_15055</name>
    <name evidence="3" type="ORF">OS134_02915</name>
</gene>
<dbReference type="AlphaFoldDB" id="A0AAW8NP17"/>
<name>A0AAW8NP17_9GAMM</name>
<keyword evidence="1" id="KW-0472">Membrane</keyword>
<dbReference type="EMBL" id="JAPMLD010000001">
    <property type="protein sequence ID" value="MDW4823020.1"/>
    <property type="molecule type" value="Genomic_DNA"/>
</dbReference>
<reference evidence="3 5" key="1">
    <citation type="journal article" date="2022" name="bioRxiv">
        <title>Prophages regulate Shewanella fidelis 3313 motility and biofilm formation: implications for gut colonization dynamics in Ciona robusta.</title>
        <authorList>
            <person name="Natarajan O."/>
            <person name="Gibboney S.L."/>
            <person name="Young M.N."/>
            <person name="Lim S.J."/>
            <person name="Pluta N."/>
            <person name="Atkinson C.G."/>
            <person name="Leigh B.A."/>
            <person name="Liberti A."/>
            <person name="Kees E.D."/>
            <person name="Breitbart M."/>
            <person name="Gralnick J.A."/>
            <person name="Dishaw L.J."/>
        </authorList>
    </citation>
    <scope>NUCLEOTIDE SEQUENCE [LARGE SCALE GENOMIC DNA]</scope>
    <source>
        <strain evidence="3 5">JG4066</strain>
    </source>
</reference>
<organism evidence="2 4">
    <name type="scientific">Shewanella fidelis</name>
    <dbReference type="NCBI Taxonomy" id="173509"/>
    <lineage>
        <taxon>Bacteria</taxon>
        <taxon>Pseudomonadati</taxon>
        <taxon>Pseudomonadota</taxon>
        <taxon>Gammaproteobacteria</taxon>
        <taxon>Alteromonadales</taxon>
        <taxon>Shewanellaceae</taxon>
        <taxon>Shewanella</taxon>
    </lineage>
</organism>
<dbReference type="RefSeq" id="WP_108944404.1">
    <property type="nucleotide sequence ID" value="NZ_JAPMLC010000002.1"/>
</dbReference>
<evidence type="ECO:0000313" key="2">
    <source>
        <dbReference type="EMBL" id="MDR8524938.1"/>
    </source>
</evidence>
<feature type="transmembrane region" description="Helical" evidence="1">
    <location>
        <begin position="60"/>
        <end position="79"/>
    </location>
</feature>
<sequence>MLIFAAELLFTILWDYVLCYVLYATGAVVLYFTTWGKVNYPLAPATVLSHSRRKAKSTDLPFLVGLGFYLLLFTIAIWLA</sequence>
<proteinExistence type="predicted"/>
<keyword evidence="5" id="KW-1185">Reference proteome</keyword>
<evidence type="ECO:0000256" key="1">
    <source>
        <dbReference type="SAM" id="Phobius"/>
    </source>
</evidence>
<dbReference type="Proteomes" id="UP001259340">
    <property type="component" value="Unassembled WGS sequence"/>
</dbReference>